<protein>
    <submittedName>
        <fullName evidence="12">Vitamin K epoxide reductase</fullName>
    </submittedName>
</protein>
<evidence type="ECO:0000256" key="8">
    <source>
        <dbReference type="ARBA" id="ARBA00023157"/>
    </source>
</evidence>
<comment type="similarity">
    <text evidence="2">Belongs to the VKOR family.</text>
</comment>
<evidence type="ECO:0000256" key="10">
    <source>
        <dbReference type="SAM" id="Phobius"/>
    </source>
</evidence>
<dbReference type="Proteomes" id="UP000267223">
    <property type="component" value="Unassembled WGS sequence"/>
</dbReference>
<reference evidence="12 13" key="1">
    <citation type="submission" date="2018-11" db="EMBL/GenBank/DDBJ databases">
        <title>Draft genome sequence of Ferruginibacter sp. BO-59.</title>
        <authorList>
            <person name="Im W.T."/>
        </authorList>
    </citation>
    <scope>NUCLEOTIDE SEQUENCE [LARGE SCALE GENOMIC DNA]</scope>
    <source>
        <strain evidence="12 13">BO-59</strain>
    </source>
</reference>
<dbReference type="InterPro" id="IPR012932">
    <property type="entry name" value="VKOR"/>
</dbReference>
<keyword evidence="4" id="KW-0874">Quinone</keyword>
<accession>A0A3M9NM43</accession>
<evidence type="ECO:0000256" key="6">
    <source>
        <dbReference type="ARBA" id="ARBA00023002"/>
    </source>
</evidence>
<comment type="subcellular location">
    <subcellularLocation>
        <location evidence="1">Membrane</location>
        <topology evidence="1">Multi-pass membrane protein</topology>
    </subcellularLocation>
</comment>
<evidence type="ECO:0000256" key="9">
    <source>
        <dbReference type="ARBA" id="ARBA00023284"/>
    </source>
</evidence>
<dbReference type="RefSeq" id="WP_123119297.1">
    <property type="nucleotide sequence ID" value="NZ_RJJR01000002.1"/>
</dbReference>
<evidence type="ECO:0000256" key="7">
    <source>
        <dbReference type="ARBA" id="ARBA00023136"/>
    </source>
</evidence>
<keyword evidence="9" id="KW-0676">Redox-active center</keyword>
<dbReference type="Pfam" id="PF07884">
    <property type="entry name" value="VKOR"/>
    <property type="match status" value="1"/>
</dbReference>
<evidence type="ECO:0000256" key="1">
    <source>
        <dbReference type="ARBA" id="ARBA00004141"/>
    </source>
</evidence>
<organism evidence="12 13">
    <name type="scientific">Hanamia caeni</name>
    <dbReference type="NCBI Taxonomy" id="2294116"/>
    <lineage>
        <taxon>Bacteria</taxon>
        <taxon>Pseudomonadati</taxon>
        <taxon>Bacteroidota</taxon>
        <taxon>Chitinophagia</taxon>
        <taxon>Chitinophagales</taxon>
        <taxon>Chitinophagaceae</taxon>
        <taxon>Hanamia</taxon>
    </lineage>
</organism>
<feature type="transmembrane region" description="Helical" evidence="10">
    <location>
        <begin position="130"/>
        <end position="152"/>
    </location>
</feature>
<dbReference type="PANTHER" id="PTHR34573:SF1">
    <property type="entry name" value="VITAMIN K EPOXIDE REDUCTASE DOMAIN-CONTAINING PROTEIN"/>
    <property type="match status" value="1"/>
</dbReference>
<keyword evidence="6" id="KW-0560">Oxidoreductase</keyword>
<dbReference type="PANTHER" id="PTHR34573">
    <property type="entry name" value="VKC DOMAIN-CONTAINING PROTEIN"/>
    <property type="match status" value="1"/>
</dbReference>
<dbReference type="InterPro" id="IPR038354">
    <property type="entry name" value="VKOR_sf"/>
</dbReference>
<dbReference type="AlphaFoldDB" id="A0A3M9NM43"/>
<evidence type="ECO:0000256" key="2">
    <source>
        <dbReference type="ARBA" id="ARBA00006214"/>
    </source>
</evidence>
<comment type="caution">
    <text evidence="12">The sequence shown here is derived from an EMBL/GenBank/DDBJ whole genome shotgun (WGS) entry which is preliminary data.</text>
</comment>
<evidence type="ECO:0000256" key="4">
    <source>
        <dbReference type="ARBA" id="ARBA00022719"/>
    </source>
</evidence>
<keyword evidence="13" id="KW-1185">Reference proteome</keyword>
<dbReference type="GO" id="GO:0016020">
    <property type="term" value="C:membrane"/>
    <property type="evidence" value="ECO:0007669"/>
    <property type="project" value="UniProtKB-SubCell"/>
</dbReference>
<dbReference type="EMBL" id="RJJR01000002">
    <property type="protein sequence ID" value="RNI38734.1"/>
    <property type="molecule type" value="Genomic_DNA"/>
</dbReference>
<evidence type="ECO:0000259" key="11">
    <source>
        <dbReference type="SMART" id="SM00756"/>
    </source>
</evidence>
<dbReference type="GO" id="GO:0016491">
    <property type="term" value="F:oxidoreductase activity"/>
    <property type="evidence" value="ECO:0007669"/>
    <property type="project" value="UniProtKB-KW"/>
</dbReference>
<proteinExistence type="inferred from homology"/>
<dbReference type="OrthoDB" id="9814124at2"/>
<keyword evidence="3 10" id="KW-0812">Transmembrane</keyword>
<feature type="domain" description="Vitamin K epoxide reductase" evidence="11">
    <location>
        <begin position="18"/>
        <end position="155"/>
    </location>
</feature>
<gene>
    <name evidence="12" type="ORF">EFY79_03470</name>
</gene>
<feature type="transmembrane region" description="Helical" evidence="10">
    <location>
        <begin position="105"/>
        <end position="124"/>
    </location>
</feature>
<evidence type="ECO:0000313" key="13">
    <source>
        <dbReference type="Proteomes" id="UP000267223"/>
    </source>
</evidence>
<name>A0A3M9NM43_9BACT</name>
<feature type="transmembrane region" description="Helical" evidence="10">
    <location>
        <begin position="24"/>
        <end position="42"/>
    </location>
</feature>
<dbReference type="GO" id="GO:0048038">
    <property type="term" value="F:quinone binding"/>
    <property type="evidence" value="ECO:0007669"/>
    <property type="project" value="UniProtKB-KW"/>
</dbReference>
<dbReference type="Gene3D" id="1.20.1440.130">
    <property type="entry name" value="VKOR domain"/>
    <property type="match status" value="1"/>
</dbReference>
<keyword evidence="5 10" id="KW-1133">Transmembrane helix</keyword>
<keyword evidence="7 10" id="KW-0472">Membrane</keyword>
<feature type="transmembrane region" description="Helical" evidence="10">
    <location>
        <begin position="76"/>
        <end position="93"/>
    </location>
</feature>
<dbReference type="SMART" id="SM00756">
    <property type="entry name" value="VKc"/>
    <property type="match status" value="1"/>
</dbReference>
<sequence>MEKTNDNIPTGFKSNPSSWEKRKALLFLAVAGFFVALYLGLYELKVFETVWEPFFGNGTQNVLKSSFSKSLPIPDGILGAFGYLCDVILVSIGNESRWYASPWIVILYFLLVVLMALVSIFLIILQAFIVDAWCTLCLLSAVLSFSMVYPALTEFRATMHYLRHQKKAGKTWYKPLKENKRL</sequence>
<keyword evidence="8" id="KW-1015">Disulfide bond</keyword>
<evidence type="ECO:0000256" key="3">
    <source>
        <dbReference type="ARBA" id="ARBA00022692"/>
    </source>
</evidence>
<evidence type="ECO:0000256" key="5">
    <source>
        <dbReference type="ARBA" id="ARBA00022989"/>
    </source>
</evidence>
<evidence type="ECO:0000313" key="12">
    <source>
        <dbReference type="EMBL" id="RNI38734.1"/>
    </source>
</evidence>